<dbReference type="InterPro" id="IPR008862">
    <property type="entry name" value="Tcp11"/>
</dbReference>
<dbReference type="EMBL" id="CP031034">
    <property type="protein sequence ID" value="QDZ18377.1"/>
    <property type="molecule type" value="Genomic_DNA"/>
</dbReference>
<reference evidence="3 4" key="1">
    <citation type="submission" date="2018-07" db="EMBL/GenBank/DDBJ databases">
        <title>The complete nuclear genome of the prasinophyte Chloropicon primus (CCMP1205).</title>
        <authorList>
            <person name="Pombert J.-F."/>
            <person name="Otis C."/>
            <person name="Turmel M."/>
            <person name="Lemieux C."/>
        </authorList>
    </citation>
    <scope>NUCLEOTIDE SEQUENCE [LARGE SCALE GENOMIC DNA]</scope>
    <source>
        <strain evidence="3 4">CCMP1205</strain>
    </source>
</reference>
<comment type="similarity">
    <text evidence="1">Belongs to the TCP11 family.</text>
</comment>
<dbReference type="AlphaFoldDB" id="A0A5B8MD83"/>
<evidence type="ECO:0000313" key="3">
    <source>
        <dbReference type="EMBL" id="QDZ18377.1"/>
    </source>
</evidence>
<evidence type="ECO:0000256" key="1">
    <source>
        <dbReference type="ARBA" id="ARBA00010954"/>
    </source>
</evidence>
<sequence>MGGNTNANAEMGGSSPSGGGRVEVDEASVERLGNQIKDVMRKAMRDLIDEEVSKGEYDHVLRLWKEVRERLMRLSQGSKEREKTKAAIDCEYAEELVRGGALDNTILADMVQLASRRIGELGAVAYERQVLNWGVKLADDLRSYTGQGNGEGEAPRSPAELLAHFFDECDVLLTRIEAGVAAHLLCQALLSGIRA</sequence>
<organism evidence="3 4">
    <name type="scientific">Chloropicon primus</name>
    <dbReference type="NCBI Taxonomy" id="1764295"/>
    <lineage>
        <taxon>Eukaryota</taxon>
        <taxon>Viridiplantae</taxon>
        <taxon>Chlorophyta</taxon>
        <taxon>Chloropicophyceae</taxon>
        <taxon>Chloropicales</taxon>
        <taxon>Chloropicaceae</taxon>
        <taxon>Chloropicon</taxon>
    </lineage>
</organism>
<name>A0A5B8MD83_9CHLO</name>
<dbReference type="Pfam" id="PF05794">
    <property type="entry name" value="Tcp11"/>
    <property type="match status" value="1"/>
</dbReference>
<evidence type="ECO:0000256" key="2">
    <source>
        <dbReference type="SAM" id="MobiDB-lite"/>
    </source>
</evidence>
<feature type="region of interest" description="Disordered" evidence="2">
    <location>
        <begin position="1"/>
        <end position="22"/>
    </location>
</feature>
<evidence type="ECO:0000313" key="4">
    <source>
        <dbReference type="Proteomes" id="UP000316726"/>
    </source>
</evidence>
<accession>A0A5B8MD83</accession>
<dbReference type="Proteomes" id="UP000316726">
    <property type="component" value="Chromosome 1"/>
</dbReference>
<proteinExistence type="inferred from homology"/>
<keyword evidence="4" id="KW-1185">Reference proteome</keyword>
<gene>
    <name evidence="3" type="ORF">A3770_01p08950</name>
</gene>
<protein>
    <submittedName>
        <fullName evidence="3">Uncharacterized protein</fullName>
    </submittedName>
</protein>